<comment type="caution">
    <text evidence="3">The sequence shown here is derived from an EMBL/GenBank/DDBJ whole genome shotgun (WGS) entry which is preliminary data.</text>
</comment>
<dbReference type="InterPro" id="IPR013424">
    <property type="entry name" value="Ice-binding_C"/>
</dbReference>
<reference evidence="3 4" key="1">
    <citation type="submission" date="2019-05" db="EMBL/GenBank/DDBJ databases">
        <title>Genome sequences of Thalassotalea litorea 1K03283.</title>
        <authorList>
            <person name="Zhang D."/>
        </authorList>
    </citation>
    <scope>NUCLEOTIDE SEQUENCE [LARGE SCALE GENOMIC DNA]</scope>
    <source>
        <strain evidence="3 4">MCCC 1K03283</strain>
    </source>
</reference>
<dbReference type="Proteomes" id="UP000307790">
    <property type="component" value="Unassembled WGS sequence"/>
</dbReference>
<gene>
    <name evidence="3" type="ORF">FE810_12915</name>
</gene>
<dbReference type="NCBIfam" id="TIGR02595">
    <property type="entry name" value="PEP_CTERM"/>
    <property type="match status" value="1"/>
</dbReference>
<dbReference type="OrthoDB" id="9830734at2"/>
<proteinExistence type="predicted"/>
<dbReference type="EMBL" id="VCBC01000012">
    <property type="protein sequence ID" value="TLU64196.1"/>
    <property type="molecule type" value="Genomic_DNA"/>
</dbReference>
<dbReference type="AlphaFoldDB" id="A0A5R9ILV2"/>
<protein>
    <submittedName>
        <fullName evidence="3">PEP-CTERM sorting domain-containing protein</fullName>
    </submittedName>
</protein>
<evidence type="ECO:0000259" key="2">
    <source>
        <dbReference type="Pfam" id="PF07589"/>
    </source>
</evidence>
<accession>A0A5R9ILV2</accession>
<keyword evidence="4" id="KW-1185">Reference proteome</keyword>
<name>A0A5R9ILV2_9GAMM</name>
<evidence type="ECO:0000313" key="4">
    <source>
        <dbReference type="Proteomes" id="UP000307790"/>
    </source>
</evidence>
<organism evidence="3 4">
    <name type="scientific">Thalassotalea litorea</name>
    <dbReference type="NCBI Taxonomy" id="2020715"/>
    <lineage>
        <taxon>Bacteria</taxon>
        <taxon>Pseudomonadati</taxon>
        <taxon>Pseudomonadota</taxon>
        <taxon>Gammaproteobacteria</taxon>
        <taxon>Alteromonadales</taxon>
        <taxon>Colwelliaceae</taxon>
        <taxon>Thalassotalea</taxon>
    </lineage>
</organism>
<evidence type="ECO:0000313" key="3">
    <source>
        <dbReference type="EMBL" id="TLU64196.1"/>
    </source>
</evidence>
<dbReference type="RefSeq" id="WP_138320479.1">
    <property type="nucleotide sequence ID" value="NZ_VCBC01000012.1"/>
</dbReference>
<sequence>MKLINVFRITLLTLLVVFSSGTLAELVQLVDFKKLANQRTVKSNSQNFSLPLDIIEPGLSLTIDNAADFNELLDPDNGLLACRGNRGCGSNPLETLGVGEFLQFTFTYEGETVDFEGLQYQVSQSEQGGTLYIVSNDPNANPLGIVTYLEVNFDYAGASSEGEVFITSIYTRIPDSNGGDLTGPTDPGGGNGNNPDGTGPDETIPPTEPQPVPEPGSLLLLAAGLLLIGCRRRSS</sequence>
<feature type="domain" description="Ice-binding protein C-terminal" evidence="2">
    <location>
        <begin position="211"/>
        <end position="233"/>
    </location>
</feature>
<feature type="compositionally biased region" description="Low complexity" evidence="1">
    <location>
        <begin position="193"/>
        <end position="205"/>
    </location>
</feature>
<evidence type="ECO:0000256" key="1">
    <source>
        <dbReference type="SAM" id="MobiDB-lite"/>
    </source>
</evidence>
<feature type="region of interest" description="Disordered" evidence="1">
    <location>
        <begin position="175"/>
        <end position="216"/>
    </location>
</feature>
<dbReference type="Pfam" id="PF07589">
    <property type="entry name" value="PEP-CTERM"/>
    <property type="match status" value="1"/>
</dbReference>